<evidence type="ECO:0000259" key="3">
    <source>
        <dbReference type="Pfam" id="PF01551"/>
    </source>
</evidence>
<dbReference type="InterPro" id="IPR011055">
    <property type="entry name" value="Dup_hybrid_motif"/>
</dbReference>
<feature type="chain" id="PRO_5045211959" evidence="2">
    <location>
        <begin position="19"/>
        <end position="167"/>
    </location>
</feature>
<evidence type="ECO:0000256" key="1">
    <source>
        <dbReference type="ARBA" id="ARBA00022729"/>
    </source>
</evidence>
<evidence type="ECO:0000256" key="2">
    <source>
        <dbReference type="SAM" id="SignalP"/>
    </source>
</evidence>
<dbReference type="EMBL" id="JAUSQL010000001">
    <property type="protein sequence ID" value="MDP9832128.1"/>
    <property type="molecule type" value="Genomic_DNA"/>
</dbReference>
<sequence>MKKIIVALSLVSLGGALTLGEPSSPEVVAPAIPASVEYSWPSGVEVPVLRPFAPGAQNWNAGHRGVDLALGAGQPVYAAADGRVIYAGTLNDRELVSIEHADGIRTTYEPVSPAVVRGDVVSRGAIIGHVGGEHCSPSSCLHWGAKRGQDDYLDPLSLLWGPIRLYE</sequence>
<accession>A0ABT9PHE7</accession>
<dbReference type="SUPFAM" id="SSF51261">
    <property type="entry name" value="Duplicated hybrid motif"/>
    <property type="match status" value="1"/>
</dbReference>
<gene>
    <name evidence="4" type="ORF">J2S45_000807</name>
</gene>
<reference evidence="4 5" key="1">
    <citation type="submission" date="2023-07" db="EMBL/GenBank/DDBJ databases">
        <title>Sequencing the genomes of 1000 actinobacteria strains.</title>
        <authorList>
            <person name="Klenk H.-P."/>
        </authorList>
    </citation>
    <scope>NUCLEOTIDE SEQUENCE [LARGE SCALE GENOMIC DNA]</scope>
    <source>
        <strain evidence="4 5">DSM 19515</strain>
    </source>
</reference>
<dbReference type="PANTHER" id="PTHR21666">
    <property type="entry name" value="PEPTIDASE-RELATED"/>
    <property type="match status" value="1"/>
</dbReference>
<dbReference type="Pfam" id="PF01551">
    <property type="entry name" value="Peptidase_M23"/>
    <property type="match status" value="1"/>
</dbReference>
<proteinExistence type="predicted"/>
<dbReference type="GO" id="GO:0016787">
    <property type="term" value="F:hydrolase activity"/>
    <property type="evidence" value="ECO:0007669"/>
    <property type="project" value="UniProtKB-KW"/>
</dbReference>
<keyword evidence="4" id="KW-0378">Hydrolase</keyword>
<protein>
    <submittedName>
        <fullName evidence="4">Murein DD-endopeptidase MepM/ murein hydrolase activator NlpD</fullName>
    </submittedName>
</protein>
<dbReference type="Gene3D" id="2.70.70.10">
    <property type="entry name" value="Glucose Permease (Domain IIA)"/>
    <property type="match status" value="1"/>
</dbReference>
<evidence type="ECO:0000313" key="5">
    <source>
        <dbReference type="Proteomes" id="UP001230145"/>
    </source>
</evidence>
<dbReference type="RefSeq" id="WP_270974152.1">
    <property type="nucleotide sequence ID" value="NZ_CP133407.1"/>
</dbReference>
<evidence type="ECO:0000313" key="4">
    <source>
        <dbReference type="EMBL" id="MDP9832128.1"/>
    </source>
</evidence>
<dbReference type="CDD" id="cd12797">
    <property type="entry name" value="M23_peptidase"/>
    <property type="match status" value="1"/>
</dbReference>
<feature type="signal peptide" evidence="2">
    <location>
        <begin position="1"/>
        <end position="18"/>
    </location>
</feature>
<feature type="domain" description="M23ase beta-sheet core" evidence="3">
    <location>
        <begin position="62"/>
        <end position="155"/>
    </location>
</feature>
<keyword evidence="5" id="KW-1185">Reference proteome</keyword>
<dbReference type="Proteomes" id="UP001230145">
    <property type="component" value="Unassembled WGS sequence"/>
</dbReference>
<organism evidence="4 5">
    <name type="scientific">Trueperella abortisuis</name>
    <dbReference type="NCBI Taxonomy" id="445930"/>
    <lineage>
        <taxon>Bacteria</taxon>
        <taxon>Bacillati</taxon>
        <taxon>Actinomycetota</taxon>
        <taxon>Actinomycetes</taxon>
        <taxon>Actinomycetales</taxon>
        <taxon>Actinomycetaceae</taxon>
        <taxon>Trueperella</taxon>
    </lineage>
</organism>
<dbReference type="InterPro" id="IPR016047">
    <property type="entry name" value="M23ase_b-sheet_dom"/>
</dbReference>
<name>A0ABT9PHE7_9ACTO</name>
<dbReference type="InterPro" id="IPR050570">
    <property type="entry name" value="Cell_wall_metabolism_enzyme"/>
</dbReference>
<dbReference type="PANTHER" id="PTHR21666:SF289">
    <property type="entry name" value="L-ALA--D-GLU ENDOPEPTIDASE"/>
    <property type="match status" value="1"/>
</dbReference>
<keyword evidence="1 2" id="KW-0732">Signal</keyword>
<comment type="caution">
    <text evidence="4">The sequence shown here is derived from an EMBL/GenBank/DDBJ whole genome shotgun (WGS) entry which is preliminary data.</text>
</comment>